<dbReference type="Proteomes" id="UP000004057">
    <property type="component" value="Unassembled WGS sequence"/>
</dbReference>
<keyword evidence="1" id="KW-0472">Membrane</keyword>
<gene>
    <name evidence="2" type="ORF">SPM_001770</name>
</gene>
<evidence type="ECO:0000313" key="3">
    <source>
        <dbReference type="Proteomes" id="UP000004057"/>
    </source>
</evidence>
<evidence type="ECO:0000313" key="2">
    <source>
        <dbReference type="EMBL" id="KAI92765.1"/>
    </source>
</evidence>
<evidence type="ECO:0000256" key="1">
    <source>
        <dbReference type="SAM" id="Phobius"/>
    </source>
</evidence>
<evidence type="ECO:0008006" key="4">
    <source>
        <dbReference type="Google" id="ProtNLM"/>
    </source>
</evidence>
<dbReference type="EMBL" id="AGBZ02000001">
    <property type="protein sequence ID" value="KAI92765.1"/>
    <property type="molecule type" value="Genomic_DNA"/>
</dbReference>
<name>A0AAI9T3T2_SPIME</name>
<accession>A0AAI9T3T2</accession>
<feature type="transmembrane region" description="Helical" evidence="1">
    <location>
        <begin position="34"/>
        <end position="54"/>
    </location>
</feature>
<reference evidence="2 3" key="1">
    <citation type="journal article" date="2012" name="J. Proteome Res.">
        <title>Application of Spiroplasma melliferum proteogenomic profiling for the discovery of virulence factors and pathogenicity mechanisms in host-associated spiroplasmas.</title>
        <authorList>
            <person name="Alexeev D."/>
            <person name="Kostrjukova E."/>
            <person name="Aliper A."/>
            <person name="Popenko A."/>
            <person name="Bazaleev N."/>
            <person name="Tyakht A."/>
            <person name="Selezneva O."/>
            <person name="Akopian T."/>
            <person name="Prichodko E."/>
            <person name="Kondratov I."/>
            <person name="Chukin M."/>
            <person name="Demina I."/>
            <person name="Galyamina M."/>
            <person name="Kamashev D."/>
            <person name="Vanyushkina A."/>
            <person name="Ladygina V."/>
            <person name="Levitskii S."/>
            <person name="Lazarev V."/>
            <person name="Govorun V."/>
        </authorList>
    </citation>
    <scope>NUCLEOTIDE SEQUENCE [LARGE SCALE GENOMIC DNA]</scope>
    <source>
        <strain evidence="2 3">KC3</strain>
    </source>
</reference>
<keyword evidence="1" id="KW-0812">Transmembrane</keyword>
<dbReference type="RefSeq" id="WP_004027893.1">
    <property type="nucleotide sequence ID" value="NZ_AGBZ02000001.1"/>
</dbReference>
<proteinExistence type="predicted"/>
<keyword evidence="1" id="KW-1133">Transmembrane helix</keyword>
<sequence>MLAEVWDEAFLVVVNYFMKIMDWMWTLTLPATQIPLYVLWIIGGILGVVFRVLGSSPQLSTMSKNTTSAMSTGLGSLRLKESKQFERTKANSKGDSE</sequence>
<comment type="caution">
    <text evidence="2">The sequence shown here is derived from an EMBL/GenBank/DDBJ whole genome shotgun (WGS) entry which is preliminary data.</text>
</comment>
<organism evidence="2 3">
    <name type="scientific">Spiroplasma melliferum KC3</name>
    <dbReference type="NCBI Taxonomy" id="570509"/>
    <lineage>
        <taxon>Bacteria</taxon>
        <taxon>Bacillati</taxon>
        <taxon>Mycoplasmatota</taxon>
        <taxon>Mollicutes</taxon>
        <taxon>Entomoplasmatales</taxon>
        <taxon>Spiroplasmataceae</taxon>
        <taxon>Spiroplasma</taxon>
    </lineage>
</organism>
<dbReference type="AlphaFoldDB" id="A0AAI9T3T2"/>
<protein>
    <recommendedName>
        <fullName evidence="4">Spiroplasmavirus-related protein</fullName>
    </recommendedName>
</protein>